<protein>
    <submittedName>
        <fullName evidence="1">Putative farnesoic acid o-methyltransferase</fullName>
    </submittedName>
</protein>
<evidence type="ECO:0000313" key="1">
    <source>
        <dbReference type="EMBL" id="JAU01340.1"/>
    </source>
</evidence>
<keyword evidence="1" id="KW-0489">Methyltransferase</keyword>
<dbReference type="PANTHER" id="PTHR31649:SF1">
    <property type="entry name" value="FARNESOIC ACID O-METHYL TRANSFERASE DOMAIN-CONTAINING PROTEIN"/>
    <property type="match status" value="1"/>
</dbReference>
<proteinExistence type="evidence at transcript level"/>
<dbReference type="PANTHER" id="PTHR31649">
    <property type="entry name" value="AGAP009604-PA"/>
    <property type="match status" value="1"/>
</dbReference>
<dbReference type="EMBL" id="GFAA01002095">
    <property type="protein sequence ID" value="JAU01340.1"/>
    <property type="molecule type" value="mRNA"/>
</dbReference>
<reference evidence="1" key="1">
    <citation type="submission" date="2016-09" db="EMBL/GenBank/DDBJ databases">
        <authorList>
            <person name="Capua I."/>
            <person name="De Benedictis P."/>
            <person name="Joannis T."/>
            <person name="Lombin L.H."/>
            <person name="Cattoli G."/>
        </authorList>
    </citation>
    <scope>NUCLEOTIDE SEQUENCE</scope>
</reference>
<dbReference type="GO" id="GO:0008168">
    <property type="term" value="F:methyltransferase activity"/>
    <property type="evidence" value="ECO:0007669"/>
    <property type="project" value="UniProtKB-KW"/>
</dbReference>
<dbReference type="InterPro" id="IPR006616">
    <property type="entry name" value="DM9_repeat"/>
</dbReference>
<reference evidence="1" key="2">
    <citation type="journal article" date="2017" name="Front. Cell. Infect. Microbiol.">
        <title>Analysis of the Salivary Gland Transcriptome of Unfed and Partially Fed Amblyomma sculptum Ticks and Descriptive Proteome of the Saliva.</title>
        <authorList>
            <person name="Esteves E."/>
            <person name="Maruyama S.R."/>
            <person name="Kawahara R."/>
            <person name="Fujita A."/>
            <person name="Martins L.A."/>
            <person name="Righi A.A."/>
            <person name="Costa F.B."/>
            <person name="Palmisano G."/>
            <person name="Labruna M.B."/>
            <person name="Sa-Nunes A."/>
            <person name="Ribeiro J.M.C."/>
            <person name="Fogaca A.C."/>
        </authorList>
    </citation>
    <scope>NUCLEOTIDE SEQUENCE</scope>
</reference>
<dbReference type="Pfam" id="PF11901">
    <property type="entry name" value="DM9"/>
    <property type="match status" value="1"/>
</dbReference>
<keyword evidence="1" id="KW-0808">Transferase</keyword>
<dbReference type="AlphaFoldDB" id="A0A1E1XQN9"/>
<organism evidence="1">
    <name type="scientific">Amblyomma sculptum</name>
    <name type="common">Tick</name>
    <dbReference type="NCBI Taxonomy" id="1581419"/>
    <lineage>
        <taxon>Eukaryota</taxon>
        <taxon>Metazoa</taxon>
        <taxon>Ecdysozoa</taxon>
        <taxon>Arthropoda</taxon>
        <taxon>Chelicerata</taxon>
        <taxon>Arachnida</taxon>
        <taxon>Acari</taxon>
        <taxon>Parasitiformes</taxon>
        <taxon>Ixodida</taxon>
        <taxon>Ixodoidea</taxon>
        <taxon>Ixodidae</taxon>
        <taxon>Amblyomminae</taxon>
        <taxon>Amblyomma</taxon>
    </lineage>
</organism>
<feature type="non-terminal residue" evidence="1">
    <location>
        <position position="1"/>
    </location>
</feature>
<accession>A0A1E1XQN9</accession>
<sequence length="137" mass="14781">IPADAVPGGKEGDLITYVGRAEHAGEEIPGKVVSSQGCYVPYAGGEHRHRSYDVLVDHDDILEWIQSSGGSVPRKAVVGGRTRSGEKLYVGRTQHNGSLVLGKVHPSHGCLYIPYCGREYSYSEYEVLVSEEAVPLG</sequence>
<dbReference type="GO" id="GO:0032259">
    <property type="term" value="P:methylation"/>
    <property type="evidence" value="ECO:0007669"/>
    <property type="project" value="UniProtKB-KW"/>
</dbReference>
<name>A0A1E1XQN9_AMBSC</name>
<dbReference type="SMART" id="SM00696">
    <property type="entry name" value="DM9"/>
    <property type="match status" value="2"/>
</dbReference>